<dbReference type="STRING" id="569365.A0A0D2B8W2"/>
<accession>A0A0D2B8W2</accession>
<dbReference type="EMBL" id="KN847040">
    <property type="protein sequence ID" value="KIW34047.1"/>
    <property type="molecule type" value="Genomic_DNA"/>
</dbReference>
<evidence type="ECO:0000313" key="3">
    <source>
        <dbReference type="EMBL" id="KIW34047.1"/>
    </source>
</evidence>
<evidence type="ECO:0000256" key="1">
    <source>
        <dbReference type="ARBA" id="ARBA00022801"/>
    </source>
</evidence>
<dbReference type="SMART" id="SM00535">
    <property type="entry name" value="RIBOc"/>
    <property type="match status" value="1"/>
</dbReference>
<dbReference type="Proteomes" id="UP000054466">
    <property type="component" value="Unassembled WGS sequence"/>
</dbReference>
<feature type="domain" description="RNase III" evidence="2">
    <location>
        <begin position="8"/>
        <end position="133"/>
    </location>
</feature>
<dbReference type="AlphaFoldDB" id="A0A0D2B8W2"/>
<protein>
    <recommendedName>
        <fullName evidence="2">RNase III domain-containing protein</fullName>
    </recommendedName>
</protein>
<dbReference type="PROSITE" id="PS50142">
    <property type="entry name" value="RNASE_3_2"/>
    <property type="match status" value="1"/>
</dbReference>
<dbReference type="RefSeq" id="XP_016254263.1">
    <property type="nucleotide sequence ID" value="XM_016387335.1"/>
</dbReference>
<dbReference type="VEuPathDB" id="FungiDB:PV07_00849"/>
<dbReference type="InterPro" id="IPR000999">
    <property type="entry name" value="RNase_III_dom"/>
</dbReference>
<dbReference type="SUPFAM" id="SSF69065">
    <property type="entry name" value="RNase III domain-like"/>
    <property type="match status" value="1"/>
</dbReference>
<dbReference type="GeneID" id="27340043"/>
<dbReference type="Pfam" id="PF00636">
    <property type="entry name" value="Ribonuclease_3"/>
    <property type="match status" value="1"/>
</dbReference>
<organism evidence="3 4">
    <name type="scientific">Cladophialophora immunda</name>
    <dbReference type="NCBI Taxonomy" id="569365"/>
    <lineage>
        <taxon>Eukaryota</taxon>
        <taxon>Fungi</taxon>
        <taxon>Dikarya</taxon>
        <taxon>Ascomycota</taxon>
        <taxon>Pezizomycotina</taxon>
        <taxon>Eurotiomycetes</taxon>
        <taxon>Chaetothyriomycetidae</taxon>
        <taxon>Chaetothyriales</taxon>
        <taxon>Herpotrichiellaceae</taxon>
        <taxon>Cladophialophora</taxon>
    </lineage>
</organism>
<dbReference type="GO" id="GO:0004525">
    <property type="term" value="F:ribonuclease III activity"/>
    <property type="evidence" value="ECO:0007669"/>
    <property type="project" value="InterPro"/>
</dbReference>
<proteinExistence type="predicted"/>
<dbReference type="InterPro" id="IPR036389">
    <property type="entry name" value="RNase_III_sf"/>
</dbReference>
<sequence>MTTNEAKVAACESIINYEFQDPILCLQALQASGHAIWWHHGFVRVYKNDRLAVFGDAVAKAAVCRRWFDSGRNKGQWTQVEQALLGNSNLSAVGRRHGLQDCVILNQGTVSVSDKTMATTVEAILGAVLIDGGNEALGAVLITLGLTHPLLQAVTFYLPVLLYKQDCTPLSALTEFLDRT</sequence>
<reference evidence="3 4" key="1">
    <citation type="submission" date="2015-01" db="EMBL/GenBank/DDBJ databases">
        <title>The Genome Sequence of Cladophialophora immunda CBS83496.</title>
        <authorList>
            <consortium name="The Broad Institute Genomics Platform"/>
            <person name="Cuomo C."/>
            <person name="de Hoog S."/>
            <person name="Gorbushina A."/>
            <person name="Stielow B."/>
            <person name="Teixiera M."/>
            <person name="Abouelleil A."/>
            <person name="Chapman S.B."/>
            <person name="Priest M."/>
            <person name="Young S.K."/>
            <person name="Wortman J."/>
            <person name="Nusbaum C."/>
            <person name="Birren B."/>
        </authorList>
    </citation>
    <scope>NUCLEOTIDE SEQUENCE [LARGE SCALE GENOMIC DNA]</scope>
    <source>
        <strain evidence="3 4">CBS 83496</strain>
    </source>
</reference>
<dbReference type="HOGENOM" id="CLU_000907_3_0_1"/>
<evidence type="ECO:0000259" key="2">
    <source>
        <dbReference type="PROSITE" id="PS50142"/>
    </source>
</evidence>
<keyword evidence="4" id="KW-1185">Reference proteome</keyword>
<dbReference type="CDD" id="cd00593">
    <property type="entry name" value="RIBOc"/>
    <property type="match status" value="1"/>
</dbReference>
<dbReference type="GO" id="GO:0006396">
    <property type="term" value="P:RNA processing"/>
    <property type="evidence" value="ECO:0007669"/>
    <property type="project" value="InterPro"/>
</dbReference>
<gene>
    <name evidence="3" type="ORF">PV07_00849</name>
</gene>
<evidence type="ECO:0000313" key="4">
    <source>
        <dbReference type="Proteomes" id="UP000054466"/>
    </source>
</evidence>
<dbReference type="OrthoDB" id="67027at2759"/>
<keyword evidence="1" id="KW-0378">Hydrolase</keyword>
<dbReference type="Gene3D" id="1.10.1520.10">
    <property type="entry name" value="Ribonuclease III domain"/>
    <property type="match status" value="1"/>
</dbReference>
<dbReference type="PANTHER" id="PTHR14950">
    <property type="entry name" value="DICER-RELATED"/>
    <property type="match status" value="1"/>
</dbReference>
<name>A0A0D2B8W2_9EURO</name>